<name>A0ABU9RHA4_9BURK</name>
<feature type="non-terminal residue" evidence="1">
    <location>
        <position position="1"/>
    </location>
</feature>
<gene>
    <name evidence="1" type="ORF">V4C56_43435</name>
</gene>
<keyword evidence="1" id="KW-0808">Transferase</keyword>
<comment type="caution">
    <text evidence="1">The sequence shown here is derived from an EMBL/GenBank/DDBJ whole genome shotgun (WGS) entry which is preliminary data.</text>
</comment>
<sequence>VLFDDGPFRVALHREGVAVDVLDPGAIREVRKQGGTPPLAKAVKGVASLVRATVARARQSDVIYANTQRAMVIGALAGRFARRP</sequence>
<accession>A0ABU9RHA4</accession>
<reference evidence="1 2" key="1">
    <citation type="submission" date="2024-01" db="EMBL/GenBank/DDBJ databases">
        <title>The diversity of rhizobia nodulating Mimosa spp. in eleven states of Brazil covering several biomes is determined by host plant, location, and edaphic factors.</title>
        <authorList>
            <person name="Rouws L."/>
            <person name="Barauna A."/>
            <person name="Beukes C."/>
            <person name="De Faria S.M."/>
            <person name="Gross E."/>
            <person name="Dos Reis Junior F.B."/>
            <person name="Simon M."/>
            <person name="Maluk M."/>
            <person name="Odee D.W."/>
            <person name="Kenicer G."/>
            <person name="Young J.P.W."/>
            <person name="Reis V.M."/>
            <person name="Zilli J."/>
            <person name="James E.K."/>
        </authorList>
    </citation>
    <scope>NUCLEOTIDE SEQUENCE [LARGE SCALE GENOMIC DNA]</scope>
    <source>
        <strain evidence="1 2">JPY530</strain>
    </source>
</reference>
<keyword evidence="2" id="KW-1185">Reference proteome</keyword>
<organism evidence="1 2">
    <name type="scientific">Paraburkholderia azotifigens</name>
    <dbReference type="NCBI Taxonomy" id="2057004"/>
    <lineage>
        <taxon>Bacteria</taxon>
        <taxon>Pseudomonadati</taxon>
        <taxon>Pseudomonadota</taxon>
        <taxon>Betaproteobacteria</taxon>
        <taxon>Burkholderiales</taxon>
        <taxon>Burkholderiaceae</taxon>
        <taxon>Paraburkholderia</taxon>
    </lineage>
</organism>
<proteinExistence type="predicted"/>
<dbReference type="Proteomes" id="UP001481677">
    <property type="component" value="Unassembled WGS sequence"/>
</dbReference>
<evidence type="ECO:0000313" key="1">
    <source>
        <dbReference type="EMBL" id="MEM5346450.1"/>
    </source>
</evidence>
<feature type="non-terminal residue" evidence="1">
    <location>
        <position position="84"/>
    </location>
</feature>
<dbReference type="GO" id="GO:0016740">
    <property type="term" value="F:transferase activity"/>
    <property type="evidence" value="ECO:0007669"/>
    <property type="project" value="UniProtKB-KW"/>
</dbReference>
<evidence type="ECO:0000313" key="2">
    <source>
        <dbReference type="Proteomes" id="UP001481677"/>
    </source>
</evidence>
<protein>
    <submittedName>
        <fullName evidence="1">Glycosyl transferase family 1</fullName>
    </submittedName>
</protein>
<dbReference type="EMBL" id="JAZHGA010000256">
    <property type="protein sequence ID" value="MEM5346450.1"/>
    <property type="molecule type" value="Genomic_DNA"/>
</dbReference>